<dbReference type="Proteomes" id="UP000024284">
    <property type="component" value="Unassembled WGS sequence"/>
</dbReference>
<dbReference type="OrthoDB" id="8611097at2"/>
<dbReference type="GO" id="GO:0003700">
    <property type="term" value="F:DNA-binding transcription factor activity"/>
    <property type="evidence" value="ECO:0007669"/>
    <property type="project" value="InterPro"/>
</dbReference>
<dbReference type="Pfam" id="PF08220">
    <property type="entry name" value="HTH_DeoR"/>
    <property type="match status" value="1"/>
</dbReference>
<dbReference type="eggNOG" id="ENOG502ZYSH">
    <property type="taxonomic scope" value="Bacteria"/>
</dbReference>
<dbReference type="SUPFAM" id="SSF46785">
    <property type="entry name" value="Winged helix' DNA-binding domain"/>
    <property type="match status" value="1"/>
</dbReference>
<keyword evidence="2" id="KW-0804">Transcription</keyword>
<feature type="domain" description="HTH deoR-type" evidence="3">
    <location>
        <begin position="147"/>
        <end position="191"/>
    </location>
</feature>
<sequence length="205" mass="23076">MLPKKGKKLPAWKGALAGRQAYADVMADLLKKEHGDSHRAVKLLMRQTDASERTIKHWLAAQHGPDTVFFLRLVATSPVIRAFVLGVIESPVMARQSSRPMRWDVTPLSPDATAAITMGRRPAGNDPINDPDRDPINGPMTEGLNERQRWFLDRVGKQARAKAWDIMAHWQVSPKTARRDIRGLQSAGLLRFEGARRNGRYRLVQ</sequence>
<accession>A0A086PDV3</accession>
<comment type="caution">
    <text evidence="4">The sequence shown here is derived from an EMBL/GenBank/DDBJ whole genome shotgun (WGS) entry which is preliminary data.</text>
</comment>
<dbReference type="PATRIC" id="fig|1219045.3.peg.782"/>
<evidence type="ECO:0000313" key="4">
    <source>
        <dbReference type="EMBL" id="KFG91571.1"/>
    </source>
</evidence>
<dbReference type="InterPro" id="IPR001034">
    <property type="entry name" value="DeoR_HTH"/>
</dbReference>
<dbReference type="AlphaFoldDB" id="A0A086PDV3"/>
<dbReference type="RefSeq" id="WP_037462791.1">
    <property type="nucleotide sequence ID" value="NZ_BCZD01000020.1"/>
</dbReference>
<name>A0A086PDV3_SPHHM</name>
<dbReference type="InterPro" id="IPR036388">
    <property type="entry name" value="WH-like_DNA-bd_sf"/>
</dbReference>
<proteinExistence type="predicted"/>
<dbReference type="Gene3D" id="1.10.10.10">
    <property type="entry name" value="Winged helix-like DNA-binding domain superfamily/Winged helix DNA-binding domain"/>
    <property type="match status" value="1"/>
</dbReference>
<reference evidence="4" key="1">
    <citation type="submission" date="2014-08" db="EMBL/GenBank/DDBJ databases">
        <title>Draft genome sequences of Sphingobium herbicidovorans.</title>
        <authorList>
            <person name="Gan H.M."/>
            <person name="Gan H.Y."/>
            <person name="Savka M.A."/>
        </authorList>
    </citation>
    <scope>NUCLEOTIDE SEQUENCE [LARGE SCALE GENOMIC DNA]</scope>
    <source>
        <strain evidence="4">NBRC 16415</strain>
    </source>
</reference>
<evidence type="ECO:0000256" key="2">
    <source>
        <dbReference type="ARBA" id="ARBA00023163"/>
    </source>
</evidence>
<protein>
    <submittedName>
        <fullName evidence="4">DeoR-like helix-turn-helix domain protein</fullName>
    </submittedName>
</protein>
<evidence type="ECO:0000313" key="5">
    <source>
        <dbReference type="Proteomes" id="UP000024284"/>
    </source>
</evidence>
<keyword evidence="5" id="KW-1185">Reference proteome</keyword>
<dbReference type="InterPro" id="IPR036390">
    <property type="entry name" value="WH_DNA-bd_sf"/>
</dbReference>
<organism evidence="4 5">
    <name type="scientific">Sphingobium herbicidovorans (strain ATCC 700291 / DSM 11019 / CCUG 56400 / KCTC 2939 / LMG 18315 / NBRC 16415 / MH)</name>
    <name type="common">Sphingomonas herbicidovorans</name>
    <dbReference type="NCBI Taxonomy" id="1219045"/>
    <lineage>
        <taxon>Bacteria</taxon>
        <taxon>Pseudomonadati</taxon>
        <taxon>Pseudomonadota</taxon>
        <taxon>Alphaproteobacteria</taxon>
        <taxon>Sphingomonadales</taxon>
        <taxon>Sphingomonadaceae</taxon>
        <taxon>Sphingobium</taxon>
    </lineage>
</organism>
<dbReference type="STRING" id="76947.GCA_002080435_03551"/>
<dbReference type="EMBL" id="JFZA02000003">
    <property type="protein sequence ID" value="KFG91571.1"/>
    <property type="molecule type" value="Genomic_DNA"/>
</dbReference>
<evidence type="ECO:0000256" key="1">
    <source>
        <dbReference type="ARBA" id="ARBA00023015"/>
    </source>
</evidence>
<keyword evidence="1" id="KW-0805">Transcription regulation</keyword>
<gene>
    <name evidence="4" type="ORF">BV98_000768</name>
</gene>
<evidence type="ECO:0000259" key="3">
    <source>
        <dbReference type="Pfam" id="PF08220"/>
    </source>
</evidence>